<dbReference type="PANTHER" id="PTHR37309">
    <property type="entry name" value="SLR0284 PROTEIN"/>
    <property type="match status" value="1"/>
</dbReference>
<accession>A0A327REB7</accession>
<feature type="transmembrane region" description="Helical" evidence="1">
    <location>
        <begin position="53"/>
        <end position="77"/>
    </location>
</feature>
<evidence type="ECO:0000313" key="3">
    <source>
        <dbReference type="Proteomes" id="UP000249696"/>
    </source>
</evidence>
<dbReference type="Pfam" id="PF04020">
    <property type="entry name" value="Phage_holin_4_2"/>
    <property type="match status" value="1"/>
</dbReference>
<name>A0A327REB7_9FLAO</name>
<dbReference type="RefSeq" id="WP_111621680.1">
    <property type="nucleotide sequence ID" value="NZ_QLLN01000001.1"/>
</dbReference>
<dbReference type="AlphaFoldDB" id="A0A327REB7"/>
<keyword evidence="1" id="KW-0472">Membrane</keyword>
<proteinExistence type="predicted"/>
<dbReference type="EMBL" id="QLLN01000001">
    <property type="protein sequence ID" value="RAJ15340.1"/>
    <property type="molecule type" value="Genomic_DNA"/>
</dbReference>
<reference evidence="2 3" key="1">
    <citation type="submission" date="2018-06" db="EMBL/GenBank/DDBJ databases">
        <title>Genomic Encyclopedia of Archaeal and Bacterial Type Strains, Phase II (KMG-II): from individual species to whole genera.</title>
        <authorList>
            <person name="Goeker M."/>
        </authorList>
    </citation>
    <scope>NUCLEOTIDE SEQUENCE [LARGE SCALE GENOMIC DNA]</scope>
    <source>
        <strain evidence="2 3">DSM 23522</strain>
    </source>
</reference>
<evidence type="ECO:0000313" key="2">
    <source>
        <dbReference type="EMBL" id="RAJ15340.1"/>
    </source>
</evidence>
<dbReference type="InterPro" id="IPR007165">
    <property type="entry name" value="Phage_holin_4_2"/>
</dbReference>
<comment type="caution">
    <text evidence="2">The sequence shown here is derived from an EMBL/GenBank/DDBJ whole genome shotgun (WGS) entry which is preliminary data.</text>
</comment>
<dbReference type="OrthoDB" id="6402664at2"/>
<protein>
    <submittedName>
        <fullName evidence="2">Putative membrane protein</fullName>
    </submittedName>
</protein>
<dbReference type="PANTHER" id="PTHR37309:SF1">
    <property type="entry name" value="SLR0284 PROTEIN"/>
    <property type="match status" value="1"/>
</dbReference>
<sequence length="116" mass="12873">MNLILRILLSAVAVVILAKILPGIGVDSYTTAIIVAIVLSLLNFIVKPILVILTLPVTILTLGLFLLIINAIIILLADYFIDGFQVNNIWWALLFSLLLSFLQSIFYSFLNDDKNI</sequence>
<feature type="transmembrane region" description="Helical" evidence="1">
    <location>
        <begin position="89"/>
        <end position="110"/>
    </location>
</feature>
<keyword evidence="1" id="KW-0812">Transmembrane</keyword>
<gene>
    <name evidence="2" type="ORF">LV92_00033</name>
</gene>
<dbReference type="Proteomes" id="UP000249696">
    <property type="component" value="Unassembled WGS sequence"/>
</dbReference>
<keyword evidence="3" id="KW-1185">Reference proteome</keyword>
<feature type="transmembrane region" description="Helical" evidence="1">
    <location>
        <begin position="28"/>
        <end position="46"/>
    </location>
</feature>
<organism evidence="2 3">
    <name type="scientific">Arenibacter echinorum</name>
    <dbReference type="NCBI Taxonomy" id="440515"/>
    <lineage>
        <taxon>Bacteria</taxon>
        <taxon>Pseudomonadati</taxon>
        <taxon>Bacteroidota</taxon>
        <taxon>Flavobacteriia</taxon>
        <taxon>Flavobacteriales</taxon>
        <taxon>Flavobacteriaceae</taxon>
        <taxon>Arenibacter</taxon>
    </lineage>
</organism>
<evidence type="ECO:0000256" key="1">
    <source>
        <dbReference type="SAM" id="Phobius"/>
    </source>
</evidence>
<keyword evidence="1" id="KW-1133">Transmembrane helix</keyword>